<protein>
    <submittedName>
        <fullName evidence="3">CatB-related O-acetyltransferase</fullName>
        <ecNumber evidence="3">2.3.1.-</ecNumber>
    </submittedName>
</protein>
<dbReference type="RefSeq" id="WP_379793052.1">
    <property type="nucleotide sequence ID" value="NZ_JBHSQB010000010.1"/>
</dbReference>
<dbReference type="PROSITE" id="PS00101">
    <property type="entry name" value="HEXAPEP_TRANSFERASES"/>
    <property type="match status" value="1"/>
</dbReference>
<comment type="caution">
    <text evidence="3">The sequence shown here is derived from an EMBL/GenBank/DDBJ whole genome shotgun (WGS) entry which is preliminary data.</text>
</comment>
<reference evidence="4" key="1">
    <citation type="journal article" date="2019" name="Int. J. Syst. Evol. Microbiol.">
        <title>The Global Catalogue of Microorganisms (GCM) 10K type strain sequencing project: providing services to taxonomists for standard genome sequencing and annotation.</title>
        <authorList>
            <consortium name="The Broad Institute Genomics Platform"/>
            <consortium name="The Broad Institute Genome Sequencing Center for Infectious Disease"/>
            <person name="Wu L."/>
            <person name="Ma J."/>
        </authorList>
    </citation>
    <scope>NUCLEOTIDE SEQUENCE [LARGE SCALE GENOMIC DNA]</scope>
    <source>
        <strain evidence="4">CCUG 49679</strain>
    </source>
</reference>
<dbReference type="PANTHER" id="PTHR23416">
    <property type="entry name" value="SIALIC ACID SYNTHASE-RELATED"/>
    <property type="match status" value="1"/>
</dbReference>
<evidence type="ECO:0000256" key="2">
    <source>
        <dbReference type="ARBA" id="ARBA00022737"/>
    </source>
</evidence>
<name>A0ABW1PSS6_9FLAO</name>
<dbReference type="InterPro" id="IPR018357">
    <property type="entry name" value="Hexapep_transf_CS"/>
</dbReference>
<keyword evidence="4" id="KW-1185">Reference proteome</keyword>
<dbReference type="GO" id="GO:0016746">
    <property type="term" value="F:acyltransferase activity"/>
    <property type="evidence" value="ECO:0007669"/>
    <property type="project" value="UniProtKB-KW"/>
</dbReference>
<organism evidence="3 4">
    <name type="scientific">Flavobacterium qiangtangense</name>
    <dbReference type="NCBI Taxonomy" id="1442595"/>
    <lineage>
        <taxon>Bacteria</taxon>
        <taxon>Pseudomonadati</taxon>
        <taxon>Bacteroidota</taxon>
        <taxon>Flavobacteriia</taxon>
        <taxon>Flavobacteriales</taxon>
        <taxon>Flavobacteriaceae</taxon>
        <taxon>Flavobacterium</taxon>
    </lineage>
</organism>
<keyword evidence="1 3" id="KW-0808">Transferase</keyword>
<dbReference type="EC" id="2.3.1.-" evidence="3"/>
<gene>
    <name evidence="3" type="ORF">ACFPVY_15535</name>
</gene>
<dbReference type="InterPro" id="IPR011004">
    <property type="entry name" value="Trimer_LpxA-like_sf"/>
</dbReference>
<keyword evidence="2" id="KW-0677">Repeat</keyword>
<evidence type="ECO:0000256" key="1">
    <source>
        <dbReference type="ARBA" id="ARBA00022679"/>
    </source>
</evidence>
<dbReference type="InterPro" id="IPR051159">
    <property type="entry name" value="Hexapeptide_acetyltransf"/>
</dbReference>
<dbReference type="CDD" id="cd03349">
    <property type="entry name" value="LbH_XAT"/>
    <property type="match status" value="1"/>
</dbReference>
<dbReference type="Proteomes" id="UP001596287">
    <property type="component" value="Unassembled WGS sequence"/>
</dbReference>
<evidence type="ECO:0000313" key="4">
    <source>
        <dbReference type="Proteomes" id="UP001596287"/>
    </source>
</evidence>
<proteinExistence type="predicted"/>
<keyword evidence="3" id="KW-0012">Acyltransferase</keyword>
<sequence>MLKFLKIINSYRLRILNDIKKTGNQVNWRLQNQHNMTSISRNIKDSSLINVGIDSYGTIDVLSFENPGEKLTIGDHVSIAGNVLFILGGNHQIDAFSTYPIKSQFYSKNATADAQTKGAIIVEDEVWIGNNVLILSGITLGYGSIVASGSVVTKDVKPFSIVGGNPAQFIKFRIAEELIKERIEFGLKNIPVKTLSEEELHLLYQPLTASVLDRLKKQYNQ</sequence>
<accession>A0ABW1PSS6</accession>
<dbReference type="Gene3D" id="2.160.10.10">
    <property type="entry name" value="Hexapeptide repeat proteins"/>
    <property type="match status" value="1"/>
</dbReference>
<evidence type="ECO:0000313" key="3">
    <source>
        <dbReference type="EMBL" id="MFC6098067.1"/>
    </source>
</evidence>
<dbReference type="SUPFAM" id="SSF51161">
    <property type="entry name" value="Trimeric LpxA-like enzymes"/>
    <property type="match status" value="1"/>
</dbReference>
<dbReference type="EMBL" id="JBHSQB010000010">
    <property type="protein sequence ID" value="MFC6098067.1"/>
    <property type="molecule type" value="Genomic_DNA"/>
</dbReference>